<dbReference type="Proteomes" id="UP000256970">
    <property type="component" value="Unassembled WGS sequence"/>
</dbReference>
<dbReference type="InterPro" id="IPR036322">
    <property type="entry name" value="WD40_repeat_dom_sf"/>
</dbReference>
<feature type="repeat" description="WD" evidence="5">
    <location>
        <begin position="379"/>
        <end position="413"/>
    </location>
</feature>
<accession>A0A383VX47</accession>
<reference evidence="7 8" key="1">
    <citation type="submission" date="2016-10" db="EMBL/GenBank/DDBJ databases">
        <authorList>
            <person name="Cai Z."/>
        </authorList>
    </citation>
    <scope>NUCLEOTIDE SEQUENCE [LARGE SCALE GENOMIC DNA]</scope>
</reference>
<evidence type="ECO:0000256" key="4">
    <source>
        <dbReference type="ARBA" id="ARBA00022737"/>
    </source>
</evidence>
<feature type="repeat" description="WD" evidence="5">
    <location>
        <begin position="257"/>
        <end position="295"/>
    </location>
</feature>
<dbReference type="InterPro" id="IPR001680">
    <property type="entry name" value="WD40_rpt"/>
</dbReference>
<evidence type="ECO:0000256" key="1">
    <source>
        <dbReference type="ARBA" id="ARBA00004496"/>
    </source>
</evidence>
<keyword evidence="8" id="KW-1185">Reference proteome</keyword>
<feature type="region of interest" description="Disordered" evidence="6">
    <location>
        <begin position="1"/>
        <end position="72"/>
    </location>
</feature>
<evidence type="ECO:0000313" key="8">
    <source>
        <dbReference type="Proteomes" id="UP000256970"/>
    </source>
</evidence>
<dbReference type="CDD" id="cd00200">
    <property type="entry name" value="WD40"/>
    <property type="match status" value="1"/>
</dbReference>
<keyword evidence="2" id="KW-0963">Cytoplasm</keyword>
<feature type="compositionally biased region" description="Acidic residues" evidence="6">
    <location>
        <begin position="32"/>
        <end position="55"/>
    </location>
</feature>
<proteinExistence type="predicted"/>
<dbReference type="SMART" id="SM00320">
    <property type="entry name" value="WD40"/>
    <property type="match status" value="8"/>
</dbReference>
<gene>
    <name evidence="7" type="ORF">BQ4739_LOCUS9769</name>
</gene>
<dbReference type="InterPro" id="IPR019775">
    <property type="entry name" value="WD40_repeat_CS"/>
</dbReference>
<dbReference type="InterPro" id="IPR015943">
    <property type="entry name" value="WD40/YVTN_repeat-like_dom_sf"/>
</dbReference>
<dbReference type="Gene3D" id="2.130.10.10">
    <property type="entry name" value="YVTN repeat-like/Quinoprotein amine dehydrogenase"/>
    <property type="match status" value="1"/>
</dbReference>
<dbReference type="PANTHER" id="PTHR19857">
    <property type="entry name" value="MITOCHONDRIAL DIVISION PROTEIN 1-RELATED"/>
    <property type="match status" value="1"/>
</dbReference>
<dbReference type="GO" id="GO:0005737">
    <property type="term" value="C:cytoplasm"/>
    <property type="evidence" value="ECO:0007669"/>
    <property type="project" value="UniProtKB-SubCell"/>
</dbReference>
<evidence type="ECO:0000256" key="2">
    <source>
        <dbReference type="ARBA" id="ARBA00022490"/>
    </source>
</evidence>
<dbReference type="FunFam" id="2.130.10.10:FF:000074">
    <property type="entry name" value="Angio-associated migratory cell protein-like protein"/>
    <property type="match status" value="1"/>
</dbReference>
<dbReference type="SUPFAM" id="SSF50978">
    <property type="entry name" value="WD40 repeat-like"/>
    <property type="match status" value="1"/>
</dbReference>
<feature type="repeat" description="WD" evidence="5">
    <location>
        <begin position="207"/>
        <end position="250"/>
    </location>
</feature>
<dbReference type="PROSITE" id="PS00678">
    <property type="entry name" value="WD_REPEATS_1"/>
    <property type="match status" value="1"/>
</dbReference>
<feature type="repeat" description="WD" evidence="5">
    <location>
        <begin position="296"/>
        <end position="328"/>
    </location>
</feature>
<comment type="subcellular location">
    <subcellularLocation>
        <location evidence="1">Cytoplasm</location>
    </subcellularLocation>
</comment>
<evidence type="ECO:0000256" key="3">
    <source>
        <dbReference type="ARBA" id="ARBA00022574"/>
    </source>
</evidence>
<protein>
    <submittedName>
        <fullName evidence="7">Uncharacterized protein</fullName>
    </submittedName>
</protein>
<feature type="repeat" description="WD" evidence="5">
    <location>
        <begin position="72"/>
        <end position="114"/>
    </location>
</feature>
<dbReference type="PANTHER" id="PTHR19857:SF8">
    <property type="entry name" value="ANGIO-ASSOCIATED MIGRATORY CELL PROTEIN"/>
    <property type="match status" value="1"/>
</dbReference>
<feature type="repeat" description="WD" evidence="5">
    <location>
        <begin position="337"/>
        <end position="378"/>
    </location>
</feature>
<feature type="repeat" description="WD" evidence="5">
    <location>
        <begin position="165"/>
        <end position="206"/>
    </location>
</feature>
<name>A0A383VX47_TETOB</name>
<organism evidence="7 8">
    <name type="scientific">Tetradesmus obliquus</name>
    <name type="common">Green alga</name>
    <name type="synonym">Acutodesmus obliquus</name>
    <dbReference type="NCBI Taxonomy" id="3088"/>
    <lineage>
        <taxon>Eukaryota</taxon>
        <taxon>Viridiplantae</taxon>
        <taxon>Chlorophyta</taxon>
        <taxon>core chlorophytes</taxon>
        <taxon>Chlorophyceae</taxon>
        <taxon>CS clade</taxon>
        <taxon>Sphaeropleales</taxon>
        <taxon>Scenedesmaceae</taxon>
        <taxon>Tetradesmus</taxon>
    </lineage>
</organism>
<evidence type="ECO:0000256" key="5">
    <source>
        <dbReference type="PROSITE-ProRule" id="PRU00221"/>
    </source>
</evidence>
<sequence>MNPADAPTTELSEDEAEAFIGQEGADGFDGVVLDDLDGEGMQGDEESSGGDEDGEQGAAEDHPMEDDSMQDFEGHGDAVLAVAWSPTQPDLVATGGQDDKAFLWRVGQDAAEATGGSMATTELAGHSDTVVALAFNAAGSLLATGSLDSSVKVWSVADGGCVQTLEGPGDGVDWVAWHPKGDILLAGSEDFTMWMWLAQTGACMQVFSGHSGPVTAGAFTPDGKLVVSAGGENDCSLRVWNPKTGECSLTMHGPLFHEEGITCLDVHQDGSVVITGGQDGAVRVTNIHNSRMVASLAGHEDSVEAVGFSRHLALAATAGIDGKLIVWDCGGFTERGVCQHPEPVTRMAWDKQQPLVATGCLDGVVRLWDLRTAGCVKQLHGHRSAVQDLVLSPDGSMLLSGADDATARVFALR</sequence>
<dbReference type="InterPro" id="IPR051179">
    <property type="entry name" value="WD_repeat_multifunction"/>
</dbReference>
<evidence type="ECO:0000256" key="6">
    <source>
        <dbReference type="SAM" id="MobiDB-lite"/>
    </source>
</evidence>
<dbReference type="PRINTS" id="PR00320">
    <property type="entry name" value="GPROTEINBRPT"/>
</dbReference>
<feature type="repeat" description="WD" evidence="5">
    <location>
        <begin position="123"/>
        <end position="164"/>
    </location>
</feature>
<keyword evidence="3 5" id="KW-0853">WD repeat</keyword>
<dbReference type="AlphaFoldDB" id="A0A383VX47"/>
<dbReference type="PROSITE" id="PS50082">
    <property type="entry name" value="WD_REPEATS_2"/>
    <property type="match status" value="8"/>
</dbReference>
<evidence type="ECO:0000313" key="7">
    <source>
        <dbReference type="EMBL" id="SZX69500.1"/>
    </source>
</evidence>
<dbReference type="InterPro" id="IPR020472">
    <property type="entry name" value="WD40_PAC1"/>
</dbReference>
<dbReference type="PROSITE" id="PS50294">
    <property type="entry name" value="WD_REPEATS_REGION"/>
    <property type="match status" value="5"/>
</dbReference>
<dbReference type="STRING" id="3088.A0A383VX47"/>
<dbReference type="Pfam" id="PF00400">
    <property type="entry name" value="WD40"/>
    <property type="match status" value="8"/>
</dbReference>
<dbReference type="EMBL" id="FNXT01000933">
    <property type="protein sequence ID" value="SZX69500.1"/>
    <property type="molecule type" value="Genomic_DNA"/>
</dbReference>
<keyword evidence="4" id="KW-0677">Repeat</keyword>